<keyword evidence="4" id="KW-1185">Reference proteome</keyword>
<dbReference type="Proteomes" id="UP000631114">
    <property type="component" value="Unassembled WGS sequence"/>
</dbReference>
<evidence type="ECO:0000313" key="4">
    <source>
        <dbReference type="Proteomes" id="UP000631114"/>
    </source>
</evidence>
<dbReference type="OrthoDB" id="694564at2759"/>
<dbReference type="Pfam" id="PF13966">
    <property type="entry name" value="zf-RVT"/>
    <property type="match status" value="1"/>
</dbReference>
<evidence type="ECO:0000313" key="3">
    <source>
        <dbReference type="EMBL" id="KAF9624294.1"/>
    </source>
</evidence>
<gene>
    <name evidence="3" type="ORF">IFM89_009202</name>
</gene>
<accession>A0A835MEP4</accession>
<comment type="caution">
    <text evidence="3">The sequence shown here is derived from an EMBL/GenBank/DDBJ whole genome shotgun (WGS) entry which is preliminary data.</text>
</comment>
<feature type="non-terminal residue" evidence="3">
    <location>
        <position position="253"/>
    </location>
</feature>
<organism evidence="3 4">
    <name type="scientific">Coptis chinensis</name>
    <dbReference type="NCBI Taxonomy" id="261450"/>
    <lineage>
        <taxon>Eukaryota</taxon>
        <taxon>Viridiplantae</taxon>
        <taxon>Streptophyta</taxon>
        <taxon>Embryophyta</taxon>
        <taxon>Tracheophyta</taxon>
        <taxon>Spermatophyta</taxon>
        <taxon>Magnoliopsida</taxon>
        <taxon>Ranunculales</taxon>
        <taxon>Ranunculaceae</taxon>
        <taxon>Coptidoideae</taxon>
        <taxon>Coptis</taxon>
    </lineage>
</organism>
<feature type="region of interest" description="Disordered" evidence="1">
    <location>
        <begin position="74"/>
        <end position="94"/>
    </location>
</feature>
<evidence type="ECO:0000256" key="1">
    <source>
        <dbReference type="SAM" id="MobiDB-lite"/>
    </source>
</evidence>
<name>A0A835MEP4_9MAGN</name>
<reference evidence="3 4" key="1">
    <citation type="submission" date="2020-10" db="EMBL/GenBank/DDBJ databases">
        <title>The Coptis chinensis genome and diversification of protoberbering-type alkaloids.</title>
        <authorList>
            <person name="Wang B."/>
            <person name="Shu S."/>
            <person name="Song C."/>
            <person name="Liu Y."/>
        </authorList>
    </citation>
    <scope>NUCLEOTIDE SEQUENCE [LARGE SCALE GENOMIC DNA]</scope>
    <source>
        <strain evidence="3">HL-2020</strain>
        <tissue evidence="3">Leaf</tissue>
    </source>
</reference>
<evidence type="ECO:0000259" key="2">
    <source>
        <dbReference type="Pfam" id="PF13966"/>
    </source>
</evidence>
<feature type="compositionally biased region" description="Acidic residues" evidence="1">
    <location>
        <begin position="77"/>
        <end position="88"/>
    </location>
</feature>
<dbReference type="AlphaFoldDB" id="A0A835MEP4"/>
<sequence length="253" mass="28396">AADLLQKLSIDSQTKSLDVPEVSSIKRGSVDAKESNVKAFPRDDANKPWKSDGLCTHVLEGHKDAITSVSLVNSKDQEDEGIEAEEGPSDGNSNFGLRKNWAQLTWIGLCLHAKLSKPIVDIPSFFLQIWKSNGNPRIELFAWKSIHDIVLTRECINRIFAIKDQCCVFCRAPVETLHLLLIACPFTRAVWFAYQWHFRLDAFNRLAVKDFVGLWFKPPPGWPVAQVPAESVDETPRRDRAEGSSAPSNRPMS</sequence>
<feature type="domain" description="Reverse transcriptase zinc-binding" evidence="2">
    <location>
        <begin position="128"/>
        <end position="191"/>
    </location>
</feature>
<protein>
    <recommendedName>
        <fullName evidence="2">Reverse transcriptase zinc-binding domain-containing protein</fullName>
    </recommendedName>
</protein>
<proteinExistence type="predicted"/>
<feature type="region of interest" description="Disordered" evidence="1">
    <location>
        <begin position="222"/>
        <end position="253"/>
    </location>
</feature>
<dbReference type="InterPro" id="IPR026960">
    <property type="entry name" value="RVT-Znf"/>
</dbReference>
<dbReference type="EMBL" id="JADFTS010000001">
    <property type="protein sequence ID" value="KAF9624294.1"/>
    <property type="molecule type" value="Genomic_DNA"/>
</dbReference>